<keyword evidence="1" id="KW-1133">Transmembrane helix</keyword>
<protein>
    <submittedName>
        <fullName evidence="2">Uncharacterized protein</fullName>
    </submittedName>
</protein>
<gene>
    <name evidence="2" type="ORF">TWF679_010356</name>
</gene>
<dbReference type="EMBL" id="WIWT01000008">
    <property type="protein sequence ID" value="KAF3219900.1"/>
    <property type="molecule type" value="Genomic_DNA"/>
</dbReference>
<evidence type="ECO:0000256" key="1">
    <source>
        <dbReference type="SAM" id="Phobius"/>
    </source>
</evidence>
<name>A0A8H8VIZ9_ORBOL</name>
<evidence type="ECO:0000313" key="3">
    <source>
        <dbReference type="Proteomes" id="UP000614610"/>
    </source>
</evidence>
<accession>A0A8H8VIZ9</accession>
<dbReference type="AlphaFoldDB" id="A0A8H8VIZ9"/>
<dbReference type="Proteomes" id="UP000614610">
    <property type="component" value="Unassembled WGS sequence"/>
</dbReference>
<sequence length="71" mass="7598">MDPTSSRLCTCSASAQHAVNPTKLNHGEMVALLIASLVTLGVLLVFNIIALVVGLCLCMRRNGAELYKIEI</sequence>
<keyword evidence="1" id="KW-0472">Membrane</keyword>
<reference evidence="2" key="1">
    <citation type="submission" date="2019-06" db="EMBL/GenBank/DDBJ databases">
        <authorList>
            <person name="Palmer J.M."/>
        </authorList>
    </citation>
    <scope>NUCLEOTIDE SEQUENCE</scope>
    <source>
        <strain evidence="2">TWF679</strain>
    </source>
</reference>
<keyword evidence="1" id="KW-0812">Transmembrane</keyword>
<evidence type="ECO:0000313" key="2">
    <source>
        <dbReference type="EMBL" id="KAF3219900.1"/>
    </source>
</evidence>
<comment type="caution">
    <text evidence="2">The sequence shown here is derived from an EMBL/GenBank/DDBJ whole genome shotgun (WGS) entry which is preliminary data.</text>
</comment>
<feature type="transmembrane region" description="Helical" evidence="1">
    <location>
        <begin position="30"/>
        <end position="58"/>
    </location>
</feature>
<organism evidence="2 3">
    <name type="scientific">Orbilia oligospora</name>
    <name type="common">Nematode-trapping fungus</name>
    <name type="synonym">Arthrobotrys oligospora</name>
    <dbReference type="NCBI Taxonomy" id="2813651"/>
    <lineage>
        <taxon>Eukaryota</taxon>
        <taxon>Fungi</taxon>
        <taxon>Dikarya</taxon>
        <taxon>Ascomycota</taxon>
        <taxon>Pezizomycotina</taxon>
        <taxon>Orbiliomycetes</taxon>
        <taxon>Orbiliales</taxon>
        <taxon>Orbiliaceae</taxon>
        <taxon>Orbilia</taxon>
    </lineage>
</organism>
<proteinExistence type="predicted"/>